<dbReference type="eggNOG" id="COG0834">
    <property type="taxonomic scope" value="Bacteria"/>
</dbReference>
<gene>
    <name evidence="4" type="ORF">SAG0136_07050</name>
</gene>
<sequence length="262" mass="29726">MRKSLFLGLTILTGLVMSPLAHAKEKEVVVATAGDIRPFSFERKRQLTGYDINVLKAADKLIDDYRFTYKKTSWESIFVGLDSGHYQVAANNLSYTKERADKYLYSKPIATNPLVLVSPNNAKVNQLNDIGGLTTQDDTGTSTAKLVSDWNSKHKDNPSTIDYSGEDVSKRLFDLENGEFNYLIFDKISVETIIKQKSLDLHVTEIKTKDNPNNYIIFADDQEELQKSFNEALEKLQESGKLEKLSKTYLGEDYLTHDNTHR</sequence>
<evidence type="ECO:0000313" key="4">
    <source>
        <dbReference type="EMBL" id="ESV54979.1"/>
    </source>
</evidence>
<dbReference type="SUPFAM" id="SSF53850">
    <property type="entry name" value="Periplasmic binding protein-like II"/>
    <property type="match status" value="1"/>
</dbReference>
<keyword evidence="1 2" id="KW-0732">Signal</keyword>
<dbReference type="SMART" id="SM00062">
    <property type="entry name" value="PBPb"/>
    <property type="match status" value="1"/>
</dbReference>
<dbReference type="InterPro" id="IPR001638">
    <property type="entry name" value="Solute-binding_3/MltF_N"/>
</dbReference>
<evidence type="ECO:0000313" key="5">
    <source>
        <dbReference type="Proteomes" id="UP000018482"/>
    </source>
</evidence>
<reference evidence="4 5" key="1">
    <citation type="submission" date="2013-05" db="EMBL/GenBank/DDBJ databases">
        <authorList>
            <person name="Richards V.P."/>
            <person name="Durkin S.A.S."/>
            <person name="Kim M."/>
            <person name="Pavinski Bitar P.D."/>
            <person name="Stanhope M.J."/>
            <person name="Town C.D."/>
            <person name="Venter J.C."/>
        </authorList>
    </citation>
    <scope>NUCLEOTIDE SEQUENCE [LARGE SCALE GENOMIC DNA]</scope>
    <source>
        <strain evidence="4 5">LMG 14747</strain>
    </source>
</reference>
<feature type="chain" id="PRO_5004753233" evidence="2">
    <location>
        <begin position="24"/>
        <end position="262"/>
    </location>
</feature>
<organism evidence="4 5">
    <name type="scientific">Streptococcus agalactiae LMG 14747</name>
    <dbReference type="NCBI Taxonomy" id="1154860"/>
    <lineage>
        <taxon>Bacteria</taxon>
        <taxon>Bacillati</taxon>
        <taxon>Bacillota</taxon>
        <taxon>Bacilli</taxon>
        <taxon>Lactobacillales</taxon>
        <taxon>Streptococcaceae</taxon>
        <taxon>Streptococcus</taxon>
    </lineage>
</organism>
<comment type="caution">
    <text evidence="4">The sequence shown here is derived from an EMBL/GenBank/DDBJ whole genome shotgun (WGS) entry which is preliminary data.</text>
</comment>
<evidence type="ECO:0000256" key="1">
    <source>
        <dbReference type="ARBA" id="ARBA00022729"/>
    </source>
</evidence>
<feature type="domain" description="Solute-binding protein family 3/N-terminal" evidence="3">
    <location>
        <begin position="27"/>
        <end position="253"/>
    </location>
</feature>
<evidence type="ECO:0000259" key="3">
    <source>
        <dbReference type="SMART" id="SM00062"/>
    </source>
</evidence>
<dbReference type="PANTHER" id="PTHR35936:SF19">
    <property type="entry name" value="AMINO-ACID-BINDING PROTEIN YXEM-RELATED"/>
    <property type="match status" value="1"/>
</dbReference>
<name>V6Z5U8_STRAG</name>
<dbReference type="AlphaFoldDB" id="V6Z5U8"/>
<dbReference type="PANTHER" id="PTHR35936">
    <property type="entry name" value="MEMBRANE-BOUND LYTIC MUREIN TRANSGLYCOSYLASE F"/>
    <property type="match status" value="1"/>
</dbReference>
<dbReference type="Gene3D" id="3.40.190.10">
    <property type="entry name" value="Periplasmic binding protein-like II"/>
    <property type="match status" value="2"/>
</dbReference>
<feature type="signal peptide" evidence="2">
    <location>
        <begin position="1"/>
        <end position="23"/>
    </location>
</feature>
<dbReference type="Pfam" id="PF00497">
    <property type="entry name" value="SBP_bac_3"/>
    <property type="match status" value="1"/>
</dbReference>
<accession>V6Z5U8</accession>
<protein>
    <submittedName>
        <fullName evidence="4">Amino acid ABC transporter substrate-binding protein</fullName>
    </submittedName>
</protein>
<dbReference type="Proteomes" id="UP000018482">
    <property type="component" value="Unassembled WGS sequence"/>
</dbReference>
<proteinExistence type="predicted"/>
<dbReference type="EMBL" id="ANQC01000101">
    <property type="protein sequence ID" value="ESV54979.1"/>
    <property type="molecule type" value="Genomic_DNA"/>
</dbReference>
<evidence type="ECO:0000256" key="2">
    <source>
        <dbReference type="SAM" id="SignalP"/>
    </source>
</evidence>